<keyword evidence="15" id="KW-1185">Reference proteome</keyword>
<evidence type="ECO:0000256" key="7">
    <source>
        <dbReference type="ARBA" id="ARBA00022982"/>
    </source>
</evidence>
<feature type="compositionally biased region" description="Acidic residues" evidence="12">
    <location>
        <begin position="149"/>
        <end position="163"/>
    </location>
</feature>
<protein>
    <submittedName>
        <fullName evidence="14">TMX1 protein</fullName>
    </submittedName>
</protein>
<dbReference type="Gene3D" id="3.40.30.10">
    <property type="entry name" value="Glutaredoxin"/>
    <property type="match status" value="1"/>
</dbReference>
<keyword evidence="7" id="KW-0249">Electron transport</keyword>
<dbReference type="PROSITE" id="PS51352">
    <property type="entry name" value="THIOREDOXIN_2"/>
    <property type="match status" value="1"/>
</dbReference>
<feature type="non-terminal residue" evidence="14">
    <location>
        <position position="233"/>
    </location>
</feature>
<dbReference type="GO" id="GO:0015036">
    <property type="term" value="F:disulfide oxidoreductase activity"/>
    <property type="evidence" value="ECO:0007669"/>
    <property type="project" value="TreeGrafter"/>
</dbReference>
<dbReference type="Proteomes" id="UP000886611">
    <property type="component" value="Unassembled WGS sequence"/>
</dbReference>
<evidence type="ECO:0000256" key="10">
    <source>
        <dbReference type="ARBA" id="ARBA00023157"/>
    </source>
</evidence>
<keyword evidence="10" id="KW-1015">Disulfide bond</keyword>
<comment type="caution">
    <text evidence="14">The sequence shown here is derived from an EMBL/GenBank/DDBJ whole genome shotgun (WGS) entry which is preliminary data.</text>
</comment>
<keyword evidence="4" id="KW-0812">Transmembrane</keyword>
<feature type="compositionally biased region" description="Basic and acidic residues" evidence="12">
    <location>
        <begin position="130"/>
        <end position="148"/>
    </location>
</feature>
<keyword evidence="6" id="KW-0256">Endoplasmic reticulum</keyword>
<organism evidence="14 15">
    <name type="scientific">Polypterus senegalus</name>
    <name type="common">Senegal bichir</name>
    <dbReference type="NCBI Taxonomy" id="55291"/>
    <lineage>
        <taxon>Eukaryota</taxon>
        <taxon>Metazoa</taxon>
        <taxon>Chordata</taxon>
        <taxon>Craniata</taxon>
        <taxon>Vertebrata</taxon>
        <taxon>Euteleostomi</taxon>
        <taxon>Actinopterygii</taxon>
        <taxon>Polypteriformes</taxon>
        <taxon>Polypteridae</taxon>
        <taxon>Polypterus</taxon>
    </lineage>
</organism>
<dbReference type="GO" id="GO:0005789">
    <property type="term" value="C:endoplasmic reticulum membrane"/>
    <property type="evidence" value="ECO:0007669"/>
    <property type="project" value="UniProtKB-SubCell"/>
</dbReference>
<evidence type="ECO:0000256" key="2">
    <source>
        <dbReference type="ARBA" id="ARBA00022448"/>
    </source>
</evidence>
<feature type="compositionally biased region" description="Basic and acidic residues" evidence="12">
    <location>
        <begin position="185"/>
        <end position="208"/>
    </location>
</feature>
<dbReference type="PANTHER" id="PTHR46107">
    <property type="entry name" value="DUMPY: SHORTER THAN WILD-TYPE"/>
    <property type="match status" value="1"/>
</dbReference>
<feature type="non-terminal residue" evidence="14">
    <location>
        <position position="1"/>
    </location>
</feature>
<gene>
    <name evidence="14" type="primary">Tmx1_1</name>
    <name evidence="14" type="ORF">GTO96_0012148</name>
</gene>
<feature type="compositionally biased region" description="Basic and acidic residues" evidence="12">
    <location>
        <begin position="164"/>
        <end position="175"/>
    </location>
</feature>
<feature type="domain" description="Thioredoxin" evidence="13">
    <location>
        <begin position="65"/>
        <end position="205"/>
    </location>
</feature>
<sequence length="233" mass="27314">MGLLQQRPSVTERSDGKTEASAVNSGLQREQMKRRKRVMLPEMMCGQRSSMPLLLIFTVLLSWPLLVEVKEHHIRVISDNNWKDILEGEWMIEFYAPWCPACQQLQKEWADFAEWGEDLDVNIAKVDVTEQPERHAQEQARLRNRLEAEQEADVEDDEEDEDDYKDRREILKNSDREEESDDKEMDWIKDRSETESIEDIDSKAERSPKVVRRRTAAHSGEQEEELPAEEEGS</sequence>
<dbReference type="AlphaFoldDB" id="A0A8X7WXD1"/>
<evidence type="ECO:0000256" key="11">
    <source>
        <dbReference type="ARBA" id="ARBA00023284"/>
    </source>
</evidence>
<feature type="compositionally biased region" description="Acidic residues" evidence="12">
    <location>
        <begin position="222"/>
        <end position="233"/>
    </location>
</feature>
<dbReference type="InterPro" id="IPR052454">
    <property type="entry name" value="TMX_domain-containing"/>
</dbReference>
<dbReference type="PANTHER" id="PTHR46107:SF2">
    <property type="entry name" value="THIOREDOXIN-RELATED TRANSMEMBRANE PROTEIN 1"/>
    <property type="match status" value="1"/>
</dbReference>
<dbReference type="InterPro" id="IPR013766">
    <property type="entry name" value="Thioredoxin_domain"/>
</dbReference>
<evidence type="ECO:0000256" key="5">
    <source>
        <dbReference type="ARBA" id="ARBA00022729"/>
    </source>
</evidence>
<reference evidence="14 15" key="1">
    <citation type="journal article" date="2021" name="Cell">
        <title>Tracing the genetic footprints of vertebrate landing in non-teleost ray-finned fishes.</title>
        <authorList>
            <person name="Bi X."/>
            <person name="Wang K."/>
            <person name="Yang L."/>
            <person name="Pan H."/>
            <person name="Jiang H."/>
            <person name="Wei Q."/>
            <person name="Fang M."/>
            <person name="Yu H."/>
            <person name="Zhu C."/>
            <person name="Cai Y."/>
            <person name="He Y."/>
            <person name="Gan X."/>
            <person name="Zeng H."/>
            <person name="Yu D."/>
            <person name="Zhu Y."/>
            <person name="Jiang H."/>
            <person name="Qiu Q."/>
            <person name="Yang H."/>
            <person name="Zhang Y.E."/>
            <person name="Wang W."/>
            <person name="Zhu M."/>
            <person name="He S."/>
            <person name="Zhang G."/>
        </authorList>
    </citation>
    <scope>NUCLEOTIDE SEQUENCE [LARGE SCALE GENOMIC DNA]</scope>
    <source>
        <strain evidence="14">Bchr_013</strain>
    </source>
</reference>
<dbReference type="PROSITE" id="PS00194">
    <property type="entry name" value="THIOREDOXIN_1"/>
    <property type="match status" value="1"/>
</dbReference>
<keyword evidence="11" id="KW-0676">Redox-active center</keyword>
<evidence type="ECO:0000256" key="4">
    <source>
        <dbReference type="ARBA" id="ARBA00022692"/>
    </source>
</evidence>
<dbReference type="Pfam" id="PF00085">
    <property type="entry name" value="Thioredoxin"/>
    <property type="match status" value="1"/>
</dbReference>
<keyword evidence="2" id="KW-0813">Transport</keyword>
<keyword evidence="8" id="KW-1133">Transmembrane helix</keyword>
<evidence type="ECO:0000313" key="14">
    <source>
        <dbReference type="EMBL" id="KAG2457464.1"/>
    </source>
</evidence>
<feature type="region of interest" description="Disordered" evidence="12">
    <location>
        <begin position="1"/>
        <end position="29"/>
    </location>
</feature>
<comment type="subcellular location">
    <subcellularLocation>
        <location evidence="1">Endoplasmic reticulum membrane</location>
        <topology evidence="1">Single-pass type I membrane protein</topology>
    </subcellularLocation>
</comment>
<dbReference type="SUPFAM" id="SSF52833">
    <property type="entry name" value="Thioredoxin-like"/>
    <property type="match status" value="1"/>
</dbReference>
<dbReference type="EMBL" id="JAATIS010008546">
    <property type="protein sequence ID" value="KAG2457464.1"/>
    <property type="molecule type" value="Genomic_DNA"/>
</dbReference>
<keyword evidence="3" id="KW-0597">Phosphoprotein</keyword>
<evidence type="ECO:0000256" key="3">
    <source>
        <dbReference type="ARBA" id="ARBA00022553"/>
    </source>
</evidence>
<proteinExistence type="predicted"/>
<evidence type="ECO:0000256" key="8">
    <source>
        <dbReference type="ARBA" id="ARBA00022989"/>
    </source>
</evidence>
<dbReference type="InterPro" id="IPR036249">
    <property type="entry name" value="Thioredoxin-like_sf"/>
</dbReference>
<name>A0A8X7WXD1_POLSE</name>
<evidence type="ECO:0000259" key="13">
    <source>
        <dbReference type="PROSITE" id="PS51352"/>
    </source>
</evidence>
<feature type="region of interest" description="Disordered" evidence="12">
    <location>
        <begin position="130"/>
        <end position="233"/>
    </location>
</feature>
<evidence type="ECO:0000313" key="15">
    <source>
        <dbReference type="Proteomes" id="UP000886611"/>
    </source>
</evidence>
<keyword evidence="5" id="KW-0732">Signal</keyword>
<dbReference type="InterPro" id="IPR017937">
    <property type="entry name" value="Thioredoxin_CS"/>
</dbReference>
<evidence type="ECO:0000256" key="1">
    <source>
        <dbReference type="ARBA" id="ARBA00004115"/>
    </source>
</evidence>
<evidence type="ECO:0000256" key="12">
    <source>
        <dbReference type="SAM" id="MobiDB-lite"/>
    </source>
</evidence>
<evidence type="ECO:0000256" key="6">
    <source>
        <dbReference type="ARBA" id="ARBA00022824"/>
    </source>
</evidence>
<accession>A0A8X7WXD1</accession>
<evidence type="ECO:0000256" key="9">
    <source>
        <dbReference type="ARBA" id="ARBA00023136"/>
    </source>
</evidence>
<keyword evidence="9" id="KW-0472">Membrane</keyword>